<dbReference type="EMBL" id="NIBT01000048">
    <property type="protein sequence ID" value="PHM22029.1"/>
    <property type="molecule type" value="Genomic_DNA"/>
</dbReference>
<evidence type="ECO:0000313" key="3">
    <source>
        <dbReference type="EMBL" id="RKE90604.1"/>
    </source>
</evidence>
<dbReference type="EMBL" id="RAQI01000003">
    <property type="protein sequence ID" value="RKE90604.1"/>
    <property type="molecule type" value="Genomic_DNA"/>
</dbReference>
<gene>
    <name evidence="3" type="ORF">BDE27_2482</name>
    <name evidence="2" type="ORF">BDE27_3421</name>
    <name evidence="1" type="ORF">Xehl_04009</name>
</gene>
<protein>
    <submittedName>
        <fullName evidence="1">Uncharacterized protein</fullName>
    </submittedName>
</protein>
<reference evidence="1 4" key="1">
    <citation type="journal article" date="2017" name="Nat. Microbiol.">
        <title>Natural product diversity associated with the nematode symbionts Photorhabdus and Xenorhabdus.</title>
        <authorList>
            <person name="Tobias N.J."/>
            <person name="Wolff H."/>
            <person name="Djahanschiri B."/>
            <person name="Grundmann F."/>
            <person name="Kronenwerth M."/>
            <person name="Shi Y.M."/>
            <person name="Simonyi S."/>
            <person name="Grun P."/>
            <person name="Shapiro-Ilan D."/>
            <person name="Pidot S.J."/>
            <person name="Stinear T.P."/>
            <person name="Ebersberger I."/>
            <person name="Bode H.B."/>
        </authorList>
    </citation>
    <scope>NUCLEOTIDE SEQUENCE [LARGE SCALE GENOMIC DNA]</scope>
    <source>
        <strain evidence="1 4">DSM 16337</strain>
    </source>
</reference>
<dbReference type="EMBL" id="RAQI01000006">
    <property type="protein sequence ID" value="RKE87879.1"/>
    <property type="molecule type" value="Genomic_DNA"/>
</dbReference>
<evidence type="ECO:0000313" key="5">
    <source>
        <dbReference type="Proteomes" id="UP000283568"/>
    </source>
</evidence>
<evidence type="ECO:0000313" key="2">
    <source>
        <dbReference type="EMBL" id="RKE87879.1"/>
    </source>
</evidence>
<reference evidence="2 5" key="2">
    <citation type="submission" date="2018-09" db="EMBL/GenBank/DDBJ databases">
        <title>Genomic Encyclopedia of Archaeal and Bacterial Type Strains, Phase II (KMG-II): from individual species to whole genera.</title>
        <authorList>
            <person name="Goeker M."/>
        </authorList>
    </citation>
    <scope>NUCLEOTIDE SEQUENCE [LARGE SCALE GENOMIC DNA]</scope>
    <source>
        <strain evidence="2 5">DSM 16337</strain>
    </source>
</reference>
<dbReference type="Proteomes" id="UP000283568">
    <property type="component" value="Unassembled WGS sequence"/>
</dbReference>
<organism evidence="1 4">
    <name type="scientific">Xenorhabdus ehlersii</name>
    <dbReference type="NCBI Taxonomy" id="290111"/>
    <lineage>
        <taxon>Bacteria</taxon>
        <taxon>Pseudomonadati</taxon>
        <taxon>Pseudomonadota</taxon>
        <taxon>Gammaproteobacteria</taxon>
        <taxon>Enterobacterales</taxon>
        <taxon>Morganellaceae</taxon>
        <taxon>Xenorhabdus</taxon>
    </lineage>
</organism>
<evidence type="ECO:0000313" key="4">
    <source>
        <dbReference type="Proteomes" id="UP000225605"/>
    </source>
</evidence>
<evidence type="ECO:0000313" key="1">
    <source>
        <dbReference type="EMBL" id="PHM22029.1"/>
    </source>
</evidence>
<dbReference type="Proteomes" id="UP000225605">
    <property type="component" value="Unassembled WGS sequence"/>
</dbReference>
<comment type="caution">
    <text evidence="1">The sequence shown here is derived from an EMBL/GenBank/DDBJ whole genome shotgun (WGS) entry which is preliminary data.</text>
</comment>
<keyword evidence="5" id="KW-1185">Reference proteome</keyword>
<sequence length="252" mass="27797">MVVACDTRWSVDLPLNDGKHILLVDNTGFNKITYRKGGVLVCAGDGPTIAKMKEWWFAEHLDAEALPDLEHNGYFKVSILMISSNGDRLFDAGPKKAIRNEENQLLHAIFSGSGTDHAVKFFTHCGCAKSSVEGAILLDPRTGGEVKFYELKTGKNNLDDETMNYNSIIESMISKGVLMKATDMYIANSGDAEAVDWKNHPQANDIANWLANGSVKAYAPTGGKDIEWSEEKNNKIKQAARKIAELEKTMNN</sequence>
<proteinExistence type="predicted"/>
<dbReference type="AlphaFoldDB" id="A0A2D0IJT2"/>
<accession>A0A2D0IJT2</accession>
<name>A0A2D0IJT2_9GAMM</name>